<evidence type="ECO:0000256" key="5">
    <source>
        <dbReference type="ARBA" id="ARBA00023242"/>
    </source>
</evidence>
<proteinExistence type="predicted"/>
<feature type="compositionally biased region" description="Low complexity" evidence="7">
    <location>
        <begin position="104"/>
        <end position="130"/>
    </location>
</feature>
<feature type="region of interest" description="Disordered" evidence="7">
    <location>
        <begin position="209"/>
        <end position="259"/>
    </location>
</feature>
<accession>S7S0Z0</accession>
<gene>
    <name evidence="9" type="ORF">GLOTRDRAFT_90337</name>
</gene>
<feature type="region of interest" description="Disordered" evidence="7">
    <location>
        <begin position="87"/>
        <end position="167"/>
    </location>
</feature>
<evidence type="ECO:0000256" key="3">
    <source>
        <dbReference type="ARBA" id="ARBA00023125"/>
    </source>
</evidence>
<feature type="compositionally biased region" description="Basic residues" evidence="7">
    <location>
        <begin position="250"/>
        <end position="259"/>
    </location>
</feature>
<dbReference type="OMA" id="MEVENKC"/>
<dbReference type="InterPro" id="IPR004827">
    <property type="entry name" value="bZIP"/>
</dbReference>
<dbReference type="Proteomes" id="UP000030669">
    <property type="component" value="Unassembled WGS sequence"/>
</dbReference>
<name>S7S0Z0_GLOTA</name>
<dbReference type="PROSITE" id="PS50217">
    <property type="entry name" value="BZIP"/>
    <property type="match status" value="1"/>
</dbReference>
<dbReference type="PROSITE" id="PS00036">
    <property type="entry name" value="BZIP_BASIC"/>
    <property type="match status" value="1"/>
</dbReference>
<dbReference type="PANTHER" id="PTHR13044">
    <property type="entry name" value="ACTIVATING TRANSCRIPTION FACTOR ATF 4/5"/>
    <property type="match status" value="1"/>
</dbReference>
<keyword evidence="2" id="KW-0805">Transcription regulation</keyword>
<keyword evidence="10" id="KW-1185">Reference proteome</keyword>
<dbReference type="InterPro" id="IPR046347">
    <property type="entry name" value="bZIP_sf"/>
</dbReference>
<evidence type="ECO:0000256" key="2">
    <source>
        <dbReference type="ARBA" id="ARBA00023015"/>
    </source>
</evidence>
<dbReference type="SMART" id="SM00338">
    <property type="entry name" value="BRLZ"/>
    <property type="match status" value="1"/>
</dbReference>
<reference evidence="9 10" key="1">
    <citation type="journal article" date="2012" name="Science">
        <title>The Paleozoic origin of enzymatic lignin decomposition reconstructed from 31 fungal genomes.</title>
        <authorList>
            <person name="Floudas D."/>
            <person name="Binder M."/>
            <person name="Riley R."/>
            <person name="Barry K."/>
            <person name="Blanchette R.A."/>
            <person name="Henrissat B."/>
            <person name="Martinez A.T."/>
            <person name="Otillar R."/>
            <person name="Spatafora J.W."/>
            <person name="Yadav J.S."/>
            <person name="Aerts A."/>
            <person name="Benoit I."/>
            <person name="Boyd A."/>
            <person name="Carlson A."/>
            <person name="Copeland A."/>
            <person name="Coutinho P.M."/>
            <person name="de Vries R.P."/>
            <person name="Ferreira P."/>
            <person name="Findley K."/>
            <person name="Foster B."/>
            <person name="Gaskell J."/>
            <person name="Glotzer D."/>
            <person name="Gorecki P."/>
            <person name="Heitman J."/>
            <person name="Hesse C."/>
            <person name="Hori C."/>
            <person name="Igarashi K."/>
            <person name="Jurgens J.A."/>
            <person name="Kallen N."/>
            <person name="Kersten P."/>
            <person name="Kohler A."/>
            <person name="Kuees U."/>
            <person name="Kumar T.K.A."/>
            <person name="Kuo A."/>
            <person name="LaButti K."/>
            <person name="Larrondo L.F."/>
            <person name="Lindquist E."/>
            <person name="Ling A."/>
            <person name="Lombard V."/>
            <person name="Lucas S."/>
            <person name="Lundell T."/>
            <person name="Martin R."/>
            <person name="McLaughlin D.J."/>
            <person name="Morgenstern I."/>
            <person name="Morin E."/>
            <person name="Murat C."/>
            <person name="Nagy L.G."/>
            <person name="Nolan M."/>
            <person name="Ohm R.A."/>
            <person name="Patyshakuliyeva A."/>
            <person name="Rokas A."/>
            <person name="Ruiz-Duenas F.J."/>
            <person name="Sabat G."/>
            <person name="Salamov A."/>
            <person name="Samejima M."/>
            <person name="Schmutz J."/>
            <person name="Slot J.C."/>
            <person name="St John F."/>
            <person name="Stenlid J."/>
            <person name="Sun H."/>
            <person name="Sun S."/>
            <person name="Syed K."/>
            <person name="Tsang A."/>
            <person name="Wiebenga A."/>
            <person name="Young D."/>
            <person name="Pisabarro A."/>
            <person name="Eastwood D.C."/>
            <person name="Martin F."/>
            <person name="Cullen D."/>
            <person name="Grigoriev I.V."/>
            <person name="Hibbett D.S."/>
        </authorList>
    </citation>
    <scope>NUCLEOTIDE SEQUENCE [LARGE SCALE GENOMIC DNA]</scope>
    <source>
        <strain evidence="9 10">ATCC 11539</strain>
    </source>
</reference>
<feature type="compositionally biased region" description="Basic and acidic residues" evidence="7">
    <location>
        <begin position="240"/>
        <end position="249"/>
    </location>
</feature>
<evidence type="ECO:0000256" key="4">
    <source>
        <dbReference type="ARBA" id="ARBA00023163"/>
    </source>
</evidence>
<organism evidence="9 10">
    <name type="scientific">Gloeophyllum trabeum (strain ATCC 11539 / FP-39264 / Madison 617)</name>
    <name type="common">Brown rot fungus</name>
    <dbReference type="NCBI Taxonomy" id="670483"/>
    <lineage>
        <taxon>Eukaryota</taxon>
        <taxon>Fungi</taxon>
        <taxon>Dikarya</taxon>
        <taxon>Basidiomycota</taxon>
        <taxon>Agaricomycotina</taxon>
        <taxon>Agaricomycetes</taxon>
        <taxon>Gloeophyllales</taxon>
        <taxon>Gloeophyllaceae</taxon>
        <taxon>Gloeophyllum</taxon>
    </lineage>
</organism>
<keyword evidence="5" id="KW-0539">Nucleus</keyword>
<dbReference type="eggNOG" id="ENOG502SFHZ">
    <property type="taxonomic scope" value="Eukaryota"/>
</dbReference>
<keyword evidence="4" id="KW-0804">Transcription</keyword>
<dbReference type="PANTHER" id="PTHR13044:SF14">
    <property type="entry name" value="CRYPTOCEPHAL, ISOFORM A"/>
    <property type="match status" value="1"/>
</dbReference>
<dbReference type="AlphaFoldDB" id="S7S0Z0"/>
<dbReference type="KEGG" id="gtr:GLOTRDRAFT_90337"/>
<dbReference type="GO" id="GO:0005634">
    <property type="term" value="C:nucleus"/>
    <property type="evidence" value="ECO:0007669"/>
    <property type="project" value="UniProtKB-SubCell"/>
</dbReference>
<dbReference type="GeneID" id="19309244"/>
<dbReference type="RefSeq" id="XP_007861298.1">
    <property type="nucleotide sequence ID" value="XM_007863107.1"/>
</dbReference>
<feature type="compositionally biased region" description="Basic and acidic residues" evidence="7">
    <location>
        <begin position="131"/>
        <end position="151"/>
    </location>
</feature>
<protein>
    <recommendedName>
        <fullName evidence="8">BZIP domain-containing protein</fullName>
    </recommendedName>
</protein>
<evidence type="ECO:0000256" key="7">
    <source>
        <dbReference type="SAM" id="MobiDB-lite"/>
    </source>
</evidence>
<sequence>MPPGLGPPPLSQVNPQDAYEEFTRALRTLEATYPHLQQMGRQIPPIQIPPIQAPQHQVSPPQMSHLPSDFDPILALSWLQNPGASGQWGNPYPTVDPHHAPGQSSHSASSAEASYPRISPSSSSSTPRAESPQETRDLTEAERQAIAEDKRRRNTAASARFRIKKKQKVLNLERSVSDLTGRAEELEREAAELRRENGWLKEIIVLKSKTAGGMMPELDPSELEGSVAGPSGSTQEEDKESDKSDEQESRRRKKGKKKA</sequence>
<dbReference type="STRING" id="670483.S7S0Z0"/>
<dbReference type="GO" id="GO:0001228">
    <property type="term" value="F:DNA-binding transcription activator activity, RNA polymerase II-specific"/>
    <property type="evidence" value="ECO:0007669"/>
    <property type="project" value="TreeGrafter"/>
</dbReference>
<feature type="region of interest" description="Disordered" evidence="7">
    <location>
        <begin position="36"/>
        <end position="69"/>
    </location>
</feature>
<keyword evidence="3" id="KW-0238">DNA-binding</keyword>
<dbReference type="EMBL" id="KB469296">
    <property type="protein sequence ID" value="EPQ61035.1"/>
    <property type="molecule type" value="Genomic_DNA"/>
</dbReference>
<dbReference type="GO" id="GO:0000977">
    <property type="term" value="F:RNA polymerase II transcription regulatory region sequence-specific DNA binding"/>
    <property type="evidence" value="ECO:0007669"/>
    <property type="project" value="TreeGrafter"/>
</dbReference>
<keyword evidence="6" id="KW-0175">Coiled coil</keyword>
<evidence type="ECO:0000259" key="8">
    <source>
        <dbReference type="PROSITE" id="PS50217"/>
    </source>
</evidence>
<feature type="coiled-coil region" evidence="6">
    <location>
        <begin position="169"/>
        <end position="203"/>
    </location>
</feature>
<evidence type="ECO:0000313" key="10">
    <source>
        <dbReference type="Proteomes" id="UP000030669"/>
    </source>
</evidence>
<dbReference type="HOGENOM" id="CLU_066076_0_0_1"/>
<comment type="subcellular location">
    <subcellularLocation>
        <location evidence="1">Nucleus</location>
    </subcellularLocation>
</comment>
<dbReference type="Gene3D" id="1.20.5.170">
    <property type="match status" value="1"/>
</dbReference>
<evidence type="ECO:0000313" key="9">
    <source>
        <dbReference type="EMBL" id="EPQ61035.1"/>
    </source>
</evidence>
<dbReference type="Pfam" id="PF07716">
    <property type="entry name" value="bZIP_2"/>
    <property type="match status" value="1"/>
</dbReference>
<evidence type="ECO:0000256" key="6">
    <source>
        <dbReference type="SAM" id="Coils"/>
    </source>
</evidence>
<dbReference type="SUPFAM" id="SSF57959">
    <property type="entry name" value="Leucine zipper domain"/>
    <property type="match status" value="1"/>
</dbReference>
<evidence type="ECO:0000256" key="1">
    <source>
        <dbReference type="ARBA" id="ARBA00004123"/>
    </source>
</evidence>
<dbReference type="OrthoDB" id="1939598at2759"/>
<feature type="domain" description="BZIP" evidence="8">
    <location>
        <begin position="148"/>
        <end position="204"/>
    </location>
</feature>